<dbReference type="SUPFAM" id="SSF159501">
    <property type="entry name" value="EreA/ChaN-like"/>
    <property type="match status" value="1"/>
</dbReference>
<dbReference type="AlphaFoldDB" id="A0A7Y9IVD6"/>
<proteinExistence type="predicted"/>
<evidence type="ECO:0000259" key="2">
    <source>
        <dbReference type="Pfam" id="PF04187"/>
    </source>
</evidence>
<organism evidence="3 4">
    <name type="scientific">Pigmentiphaga litoralis</name>
    <dbReference type="NCBI Taxonomy" id="516702"/>
    <lineage>
        <taxon>Bacteria</taxon>
        <taxon>Pseudomonadati</taxon>
        <taxon>Pseudomonadota</taxon>
        <taxon>Betaproteobacteria</taxon>
        <taxon>Burkholderiales</taxon>
        <taxon>Alcaligenaceae</taxon>
        <taxon>Pigmentiphaga</taxon>
    </lineage>
</organism>
<evidence type="ECO:0000313" key="3">
    <source>
        <dbReference type="EMBL" id="NYE83560.1"/>
    </source>
</evidence>
<dbReference type="Proteomes" id="UP000542125">
    <property type="component" value="Unassembled WGS sequence"/>
</dbReference>
<feature type="compositionally biased region" description="Low complexity" evidence="1">
    <location>
        <begin position="300"/>
        <end position="310"/>
    </location>
</feature>
<dbReference type="Pfam" id="PF04187">
    <property type="entry name" value="Cofac_haem_bdg"/>
    <property type="match status" value="1"/>
</dbReference>
<dbReference type="Gene3D" id="3.40.50.11550">
    <property type="match status" value="2"/>
</dbReference>
<evidence type="ECO:0000256" key="1">
    <source>
        <dbReference type="SAM" id="MobiDB-lite"/>
    </source>
</evidence>
<dbReference type="EMBL" id="JACBYR010000001">
    <property type="protein sequence ID" value="NYE83560.1"/>
    <property type="molecule type" value="Genomic_DNA"/>
</dbReference>
<accession>A0A7Y9IVD6</accession>
<reference evidence="3 4" key="1">
    <citation type="submission" date="2020-07" db="EMBL/GenBank/DDBJ databases">
        <title>Genomic Encyclopedia of Type Strains, Phase IV (KMG-V): Genome sequencing to study the core and pangenomes of soil and plant-associated prokaryotes.</title>
        <authorList>
            <person name="Whitman W."/>
        </authorList>
    </citation>
    <scope>NUCLEOTIDE SEQUENCE [LARGE SCALE GENOMIC DNA]</scope>
    <source>
        <strain evidence="3 4">SAS40</strain>
    </source>
</reference>
<comment type="caution">
    <text evidence="3">The sequence shown here is derived from an EMBL/GenBank/DDBJ whole genome shotgun (WGS) entry which is preliminary data.</text>
</comment>
<sequence>MPLPALPSLLDQCAGRPARRAALTALLAVVLSACASAPPRDMDTIVPLSAETRAALPAAMMTQRFVLMGEVHDNPFGHAWRTQALTRAVEAGWRPAIAMEQFDTRFQPLLDLAMATCTDAPCVIAAAVPGKSAWEWTYYEPIIDLALKYKLRLLAANLSRADASKVVRGGLSAVFSGAQLRDMGLAVPPHAELMAAQEQAVADGHCGVLPAAMHGPMATAQIARDAVMADVMRTAAGPVVLLAGNGHVRKDIGVPQWLGAPSLSIGFIEGRATTGAYDQAEGMMPIARPDPCEAVKSLATSTPGTSSPGTLQPSAQQGNEIVRNADDPPPPATLPLDLTRANRAMH</sequence>
<name>A0A7Y9IVD6_9BURK</name>
<protein>
    <submittedName>
        <fullName evidence="3">Putative iron-regulated protein</fullName>
    </submittedName>
</protein>
<dbReference type="RefSeq" id="WP_179587310.1">
    <property type="nucleotide sequence ID" value="NZ_JACBYR010000001.1"/>
</dbReference>
<keyword evidence="4" id="KW-1185">Reference proteome</keyword>
<dbReference type="InterPro" id="IPR007314">
    <property type="entry name" value="Cofac_haem-bd_dom"/>
</dbReference>
<dbReference type="CDD" id="cd14727">
    <property type="entry name" value="ChanN-like"/>
    <property type="match status" value="1"/>
</dbReference>
<gene>
    <name evidence="3" type="ORF">FHW18_002831</name>
</gene>
<feature type="domain" description="Haem-binding uptake Tiki superfamily ChaN" evidence="2">
    <location>
        <begin position="58"/>
        <end position="258"/>
    </location>
</feature>
<evidence type="ECO:0000313" key="4">
    <source>
        <dbReference type="Proteomes" id="UP000542125"/>
    </source>
</evidence>
<feature type="region of interest" description="Disordered" evidence="1">
    <location>
        <begin position="296"/>
        <end position="346"/>
    </location>
</feature>